<dbReference type="EMBL" id="NBWU01000002">
    <property type="protein sequence ID" value="PCE64955.1"/>
    <property type="molecule type" value="Genomic_DNA"/>
</dbReference>
<proteinExistence type="predicted"/>
<keyword evidence="2" id="KW-1185">Reference proteome</keyword>
<evidence type="ECO:0000313" key="1">
    <source>
        <dbReference type="EMBL" id="PCE64955.1"/>
    </source>
</evidence>
<sequence length="102" mass="12704">MNYTIFKKNYPKSCNLFFEWLALQEEIDYVDNAWFFYFFTNYFDWLPRWFIINNEKHIQELIKIYPNNFNKAENEIQLFVNSENDYDKVFNCLEILLSKKLI</sequence>
<dbReference type="RefSeq" id="WP_097440235.1">
    <property type="nucleotide sequence ID" value="NZ_KZ300476.1"/>
</dbReference>
<dbReference type="AlphaFoldDB" id="A0A2A4GB11"/>
<reference evidence="1 2" key="1">
    <citation type="submission" date="2017-04" db="EMBL/GenBank/DDBJ databases">
        <title>A new member of the family Flavobacteriaceae isolated from ascidians.</title>
        <authorList>
            <person name="Chen L."/>
        </authorList>
    </citation>
    <scope>NUCLEOTIDE SEQUENCE [LARGE SCALE GENOMIC DNA]</scope>
    <source>
        <strain evidence="1 2">HQA918</strain>
    </source>
</reference>
<evidence type="ECO:0000313" key="2">
    <source>
        <dbReference type="Proteomes" id="UP000219559"/>
    </source>
</evidence>
<name>A0A2A4GB11_9FLAO</name>
<dbReference type="OrthoDB" id="9900865at2"/>
<gene>
    <name evidence="1" type="ORF">B7P33_07295</name>
</gene>
<accession>A0A2A4GB11</accession>
<protein>
    <submittedName>
        <fullName evidence="1">Uncharacterized protein</fullName>
    </submittedName>
</protein>
<organism evidence="1 2">
    <name type="scientific">Sediminicola luteus</name>
    <dbReference type="NCBI Taxonomy" id="319238"/>
    <lineage>
        <taxon>Bacteria</taxon>
        <taxon>Pseudomonadati</taxon>
        <taxon>Bacteroidota</taxon>
        <taxon>Flavobacteriia</taxon>
        <taxon>Flavobacteriales</taxon>
        <taxon>Flavobacteriaceae</taxon>
        <taxon>Sediminicola</taxon>
    </lineage>
</organism>
<dbReference type="Proteomes" id="UP000219559">
    <property type="component" value="Unassembled WGS sequence"/>
</dbReference>
<comment type="caution">
    <text evidence="1">The sequence shown here is derived from an EMBL/GenBank/DDBJ whole genome shotgun (WGS) entry which is preliminary data.</text>
</comment>